<dbReference type="PANTHER" id="PTHR35446">
    <property type="entry name" value="SI:CH211-175M2.5"/>
    <property type="match status" value="1"/>
</dbReference>
<protein>
    <submittedName>
        <fullName evidence="2">Carboxymuconolactone decarboxylase family protein</fullName>
    </submittedName>
</protein>
<name>A0A399J9S1_9MICC</name>
<dbReference type="AlphaFoldDB" id="A0A399J9S1"/>
<dbReference type="Gene3D" id="1.20.1290.10">
    <property type="entry name" value="AhpD-like"/>
    <property type="match status" value="1"/>
</dbReference>
<dbReference type="InterPro" id="IPR003779">
    <property type="entry name" value="CMD-like"/>
</dbReference>
<dbReference type="PANTHER" id="PTHR35446:SF2">
    <property type="entry name" value="CARBOXYMUCONOLACTONE DECARBOXYLASE-LIKE DOMAIN-CONTAINING PROTEIN"/>
    <property type="match status" value="1"/>
</dbReference>
<sequence>MRPYMDKVLPQAWKAAQEYSAAVAEQTKEQGLSGEDVELIKVRASQLNGCAFCLDLHSREARSVGVPQQKLDLLPAWRESSLYSERERALLAVVEAATRLPLNEESAADLEGARAELGEEAYVAAEWVSATINLFNRISILSEHPVRPRGADGRILREQS</sequence>
<evidence type="ECO:0000313" key="3">
    <source>
        <dbReference type="Proteomes" id="UP000265419"/>
    </source>
</evidence>
<reference evidence="2 3" key="1">
    <citation type="submission" date="2018-07" db="EMBL/GenBank/DDBJ databases">
        <title>Arthrobacter sp. nov., isolated from raw cow's milk with high bacterial count.</title>
        <authorList>
            <person name="Hahne J."/>
            <person name="Isele D."/>
            <person name="Lipski A."/>
        </authorList>
    </citation>
    <scope>NUCLEOTIDE SEQUENCE [LARGE SCALE GENOMIC DNA]</scope>
    <source>
        <strain evidence="2 3">JZ R-35</strain>
    </source>
</reference>
<dbReference type="GO" id="GO:0051920">
    <property type="term" value="F:peroxiredoxin activity"/>
    <property type="evidence" value="ECO:0007669"/>
    <property type="project" value="InterPro"/>
</dbReference>
<organism evidence="2 3">
    <name type="scientific">Galactobacter valiniphilus</name>
    <dbReference type="NCBI Taxonomy" id="2676122"/>
    <lineage>
        <taxon>Bacteria</taxon>
        <taxon>Bacillati</taxon>
        <taxon>Actinomycetota</taxon>
        <taxon>Actinomycetes</taxon>
        <taxon>Micrococcales</taxon>
        <taxon>Micrococcaceae</taxon>
        <taxon>Galactobacter</taxon>
    </lineage>
</organism>
<dbReference type="RefSeq" id="WP_119424597.1">
    <property type="nucleotide sequence ID" value="NZ_QQXK01000013.1"/>
</dbReference>
<dbReference type="NCBIfam" id="TIGR00778">
    <property type="entry name" value="ahpD_dom"/>
    <property type="match status" value="1"/>
</dbReference>
<proteinExistence type="predicted"/>
<keyword evidence="3" id="KW-1185">Reference proteome</keyword>
<accession>A0A399J9S1</accession>
<gene>
    <name evidence="2" type="ORF">DWB68_07875</name>
</gene>
<dbReference type="Proteomes" id="UP000265419">
    <property type="component" value="Unassembled WGS sequence"/>
</dbReference>
<dbReference type="SUPFAM" id="SSF69118">
    <property type="entry name" value="AhpD-like"/>
    <property type="match status" value="1"/>
</dbReference>
<evidence type="ECO:0000313" key="2">
    <source>
        <dbReference type="EMBL" id="RII42305.1"/>
    </source>
</evidence>
<comment type="caution">
    <text evidence="2">The sequence shown here is derived from an EMBL/GenBank/DDBJ whole genome shotgun (WGS) entry which is preliminary data.</text>
</comment>
<dbReference type="InterPro" id="IPR029032">
    <property type="entry name" value="AhpD-like"/>
</dbReference>
<feature type="domain" description="Carboxymuconolactone decarboxylase-like" evidence="1">
    <location>
        <begin position="17"/>
        <end position="95"/>
    </location>
</feature>
<dbReference type="EMBL" id="QQXK01000013">
    <property type="protein sequence ID" value="RII42305.1"/>
    <property type="molecule type" value="Genomic_DNA"/>
</dbReference>
<dbReference type="InterPro" id="IPR004675">
    <property type="entry name" value="AhpD_core"/>
</dbReference>
<evidence type="ECO:0000259" key="1">
    <source>
        <dbReference type="Pfam" id="PF02627"/>
    </source>
</evidence>
<dbReference type="Pfam" id="PF02627">
    <property type="entry name" value="CMD"/>
    <property type="match status" value="1"/>
</dbReference>